<protein>
    <recommendedName>
        <fullName evidence="5">DUF2933 domain-containing protein</fullName>
    </recommendedName>
</protein>
<dbReference type="Proteomes" id="UP000440978">
    <property type="component" value="Unassembled WGS sequence"/>
</dbReference>
<evidence type="ECO:0000313" key="4">
    <source>
        <dbReference type="Proteomes" id="UP000440978"/>
    </source>
</evidence>
<evidence type="ECO:0008006" key="5">
    <source>
        <dbReference type="Google" id="ProtNLM"/>
    </source>
</evidence>
<dbReference type="RefSeq" id="WP_155216002.1">
    <property type="nucleotide sequence ID" value="NZ_WNHB01000002.1"/>
</dbReference>
<reference evidence="3 4" key="1">
    <citation type="submission" date="2019-11" db="EMBL/GenBank/DDBJ databases">
        <title>Terrilactibacillus tamarindus sp. nov. BCM23-1 isolated from bark of Tamarindus indica.</title>
        <authorList>
            <person name="Kingkaew E."/>
            <person name="Tanasupawat S."/>
        </authorList>
    </citation>
    <scope>NUCLEOTIDE SEQUENCE [LARGE SCALE GENOMIC DNA]</scope>
    <source>
        <strain evidence="3 4">BCM23-1</strain>
    </source>
</reference>
<sequence>MDLSWLTYLLCPLMMIPMMFMMMKGHHSNSNHSKQPHISDELNTLKEQNSHLQKEIQQLKNKVE</sequence>
<keyword evidence="2" id="KW-0812">Transmembrane</keyword>
<name>A0A6N8CMC2_9BACI</name>
<dbReference type="EMBL" id="WNHB01000002">
    <property type="protein sequence ID" value="MTT30620.1"/>
    <property type="molecule type" value="Genomic_DNA"/>
</dbReference>
<gene>
    <name evidence="3" type="ORF">GMB86_01150</name>
</gene>
<keyword evidence="4" id="KW-1185">Reference proteome</keyword>
<keyword evidence="2" id="KW-0472">Membrane</keyword>
<keyword evidence="2" id="KW-1133">Transmembrane helix</keyword>
<feature type="compositionally biased region" description="Basic and acidic residues" evidence="1">
    <location>
        <begin position="37"/>
        <end position="54"/>
    </location>
</feature>
<feature type="transmembrane region" description="Helical" evidence="2">
    <location>
        <begin position="6"/>
        <end position="23"/>
    </location>
</feature>
<evidence type="ECO:0000256" key="1">
    <source>
        <dbReference type="SAM" id="MobiDB-lite"/>
    </source>
</evidence>
<comment type="caution">
    <text evidence="3">The sequence shown here is derived from an EMBL/GenBank/DDBJ whole genome shotgun (WGS) entry which is preliminary data.</text>
</comment>
<evidence type="ECO:0000256" key="2">
    <source>
        <dbReference type="SAM" id="Phobius"/>
    </source>
</evidence>
<accession>A0A6N8CMC2</accession>
<organism evidence="3 4">
    <name type="scientific">Terrilactibacillus tamarindi</name>
    <dbReference type="NCBI Taxonomy" id="2599694"/>
    <lineage>
        <taxon>Bacteria</taxon>
        <taxon>Bacillati</taxon>
        <taxon>Bacillota</taxon>
        <taxon>Bacilli</taxon>
        <taxon>Bacillales</taxon>
        <taxon>Bacillaceae</taxon>
        <taxon>Terrilactibacillus</taxon>
    </lineage>
</organism>
<proteinExistence type="predicted"/>
<feature type="compositionally biased region" description="Polar residues" evidence="1">
    <location>
        <begin position="55"/>
        <end position="64"/>
    </location>
</feature>
<dbReference type="AlphaFoldDB" id="A0A6N8CMC2"/>
<evidence type="ECO:0000313" key="3">
    <source>
        <dbReference type="EMBL" id="MTT30620.1"/>
    </source>
</evidence>
<feature type="region of interest" description="Disordered" evidence="1">
    <location>
        <begin position="25"/>
        <end position="64"/>
    </location>
</feature>